<feature type="transmembrane region" description="Helical" evidence="1">
    <location>
        <begin position="137"/>
        <end position="154"/>
    </location>
</feature>
<evidence type="ECO:0000313" key="3">
    <source>
        <dbReference type="Proteomes" id="UP000509429"/>
    </source>
</evidence>
<keyword evidence="3" id="KW-1185">Reference proteome</keyword>
<dbReference type="Proteomes" id="UP000509429">
    <property type="component" value="Chromosome"/>
</dbReference>
<sequence>MNALPIYKIMLASVAFSLTNWKKILEVSILPVLISIPFLAILPDILSIMNSVFSNKEVADIQLPDNMMIYLLLFFYGYLTLSINMYRLVILGQNSVSGIVPVLNFNKIIRFVALTLFIGLVTMAPVIISGIAFLQLIMYFLIIPITLNFINIAIDQPSRYKRNLNFISQANLFFLQIVLPALADMIFSFLVSLTGLPDILGWVVKAIVFYWTLISLALCYQLIVKQNAKA</sequence>
<dbReference type="KEGG" id="reo:HUE58_00375"/>
<feature type="transmembrane region" description="Helical" evidence="1">
    <location>
        <begin position="69"/>
        <end position="90"/>
    </location>
</feature>
<evidence type="ECO:0000256" key="1">
    <source>
        <dbReference type="SAM" id="Phobius"/>
    </source>
</evidence>
<feature type="transmembrane region" description="Helical" evidence="1">
    <location>
        <begin position="166"/>
        <end position="193"/>
    </location>
</feature>
<dbReference type="AlphaFoldDB" id="A0A6N0HMX3"/>
<evidence type="ECO:0000313" key="2">
    <source>
        <dbReference type="EMBL" id="QKQ23688.1"/>
    </source>
</evidence>
<dbReference type="EMBL" id="CP054490">
    <property type="protein sequence ID" value="QKQ23688.1"/>
    <property type="molecule type" value="Genomic_DNA"/>
</dbReference>
<keyword evidence="1" id="KW-0812">Transmembrane</keyword>
<protein>
    <submittedName>
        <fullName evidence="2">Uncharacterized protein</fullName>
    </submittedName>
</protein>
<accession>A0A6N0HMX3</accession>
<feature type="transmembrane region" description="Helical" evidence="1">
    <location>
        <begin position="27"/>
        <end position="49"/>
    </location>
</feature>
<organism evidence="2 3">
    <name type="scientific">Candidatus Ruthia endofausta</name>
    <dbReference type="NCBI Taxonomy" id="2738852"/>
    <lineage>
        <taxon>Bacteria</taxon>
        <taxon>Pseudomonadati</taxon>
        <taxon>Pseudomonadota</taxon>
        <taxon>Gammaproteobacteria</taxon>
        <taxon>Candidatus Pseudothioglobaceae</taxon>
        <taxon>Candidatus Ruthturnera</taxon>
    </lineage>
</organism>
<feature type="transmembrane region" description="Helical" evidence="1">
    <location>
        <begin position="199"/>
        <end position="223"/>
    </location>
</feature>
<feature type="transmembrane region" description="Helical" evidence="1">
    <location>
        <begin position="111"/>
        <end position="131"/>
    </location>
</feature>
<keyword evidence="1" id="KW-0472">Membrane</keyword>
<reference evidence="2 3" key="1">
    <citation type="submission" date="2020-05" db="EMBL/GenBank/DDBJ databases">
        <title>Horizontal transmission and recombination maintain forever young bacterial symbiont genomes.</title>
        <authorList>
            <person name="Russell S.L."/>
            <person name="Pepper-Tunick E."/>
            <person name="Svedberg J."/>
            <person name="Byrne A."/>
            <person name="Ruelas Castillo J."/>
            <person name="Vollmers C."/>
            <person name="Beinart R.A."/>
            <person name="Corbett-Detig R."/>
        </authorList>
    </citation>
    <scope>NUCLEOTIDE SEQUENCE [LARGE SCALE GENOMIC DNA]</scope>
    <source>
        <strain evidence="2">JDF_Ridge</strain>
    </source>
</reference>
<dbReference type="RefSeq" id="WP_174605128.1">
    <property type="nucleotide sequence ID" value="NZ_CP054490.1"/>
</dbReference>
<gene>
    <name evidence="2" type="ORF">HUE58_00375</name>
</gene>
<proteinExistence type="predicted"/>
<keyword evidence="1" id="KW-1133">Transmembrane helix</keyword>
<name>A0A6N0HMX3_9GAMM</name>